<evidence type="ECO:0000313" key="1">
    <source>
        <dbReference type="EMBL" id="MFC4721313.1"/>
    </source>
</evidence>
<organism evidence="1 2">
    <name type="scientific">Geojedonia litorea</name>
    <dbReference type="NCBI Taxonomy" id="1268269"/>
    <lineage>
        <taxon>Bacteria</taxon>
        <taxon>Pseudomonadati</taxon>
        <taxon>Bacteroidota</taxon>
        <taxon>Flavobacteriia</taxon>
        <taxon>Flavobacteriales</taxon>
        <taxon>Flavobacteriaceae</taxon>
        <taxon>Geojedonia</taxon>
    </lineage>
</organism>
<protein>
    <submittedName>
        <fullName evidence="1">Adenylosuccinate lyase</fullName>
    </submittedName>
</protein>
<dbReference type="Proteomes" id="UP001595953">
    <property type="component" value="Unassembled WGS sequence"/>
</dbReference>
<keyword evidence="2" id="KW-1185">Reference proteome</keyword>
<evidence type="ECO:0000313" key="2">
    <source>
        <dbReference type="Proteomes" id="UP001595953"/>
    </source>
</evidence>
<dbReference type="EMBL" id="JBHSGP010000005">
    <property type="protein sequence ID" value="MFC4721313.1"/>
    <property type="molecule type" value="Genomic_DNA"/>
</dbReference>
<dbReference type="SUPFAM" id="SSF48371">
    <property type="entry name" value="ARM repeat"/>
    <property type="match status" value="1"/>
</dbReference>
<gene>
    <name evidence="1" type="ORF">ACFO5O_03185</name>
</gene>
<keyword evidence="1" id="KW-0456">Lyase</keyword>
<name>A0ABV9N2X4_9FLAO</name>
<sequence length="190" mass="22297">MTTEQLYDKLSVMSALREQRLQNAQLIVDQPDLIPKLLDIVFLVDDEVSCRAAWVLEFVCTINLELIYPHLNRYFNELQRIHLDSAVRPVAKICELLTKAYYSKKDHSLQSILTRHHKEKIVECCFDWLINDEKIAPKAFAMTSLYLIGQDIDWIHPELEQILKRDFHQQSAGFKARAKQILNKIGKYRN</sequence>
<comment type="caution">
    <text evidence="1">The sequence shown here is derived from an EMBL/GenBank/DDBJ whole genome shotgun (WGS) entry which is preliminary data.</text>
</comment>
<dbReference type="GO" id="GO:0016829">
    <property type="term" value="F:lyase activity"/>
    <property type="evidence" value="ECO:0007669"/>
    <property type="project" value="UniProtKB-KW"/>
</dbReference>
<proteinExistence type="predicted"/>
<reference evidence="2" key="1">
    <citation type="journal article" date="2019" name="Int. J. Syst. Evol. Microbiol.">
        <title>The Global Catalogue of Microorganisms (GCM) 10K type strain sequencing project: providing services to taxonomists for standard genome sequencing and annotation.</title>
        <authorList>
            <consortium name="The Broad Institute Genomics Platform"/>
            <consortium name="The Broad Institute Genome Sequencing Center for Infectious Disease"/>
            <person name="Wu L."/>
            <person name="Ma J."/>
        </authorList>
    </citation>
    <scope>NUCLEOTIDE SEQUENCE [LARGE SCALE GENOMIC DNA]</scope>
    <source>
        <strain evidence="2">CCUG 63682</strain>
    </source>
</reference>
<dbReference type="InterPro" id="IPR016024">
    <property type="entry name" value="ARM-type_fold"/>
</dbReference>
<accession>A0ABV9N2X4</accession>
<dbReference type="RefSeq" id="WP_387960892.1">
    <property type="nucleotide sequence ID" value="NZ_JBHSGP010000005.1"/>
</dbReference>